<comment type="caution">
    <text evidence="1">The sequence shown here is derived from an EMBL/GenBank/DDBJ whole genome shotgun (WGS) entry which is preliminary data.</text>
</comment>
<evidence type="ECO:0000313" key="1">
    <source>
        <dbReference type="EMBL" id="MBE1552983.1"/>
    </source>
</evidence>
<dbReference type="RefSeq" id="WP_338062365.1">
    <property type="nucleotide sequence ID" value="NZ_JADBEL010000001.1"/>
</dbReference>
<gene>
    <name evidence="1" type="ORF">H4683_000052</name>
</gene>
<evidence type="ECO:0000313" key="2">
    <source>
        <dbReference type="Proteomes" id="UP000658225"/>
    </source>
</evidence>
<dbReference type="Proteomes" id="UP000658225">
    <property type="component" value="Unassembled WGS sequence"/>
</dbReference>
<keyword evidence="2" id="KW-1185">Reference proteome</keyword>
<protein>
    <submittedName>
        <fullName evidence="1">Uncharacterized protein</fullName>
    </submittedName>
</protein>
<name>A0A927ME57_9BACL</name>
<dbReference type="EMBL" id="JADBEL010000001">
    <property type="protein sequence ID" value="MBE1552983.1"/>
    <property type="molecule type" value="Genomic_DNA"/>
</dbReference>
<sequence>MDYIQTMRKLVGKELLLTVGCGIIITKGDKIVLQNRSDEDTWRCHGTW</sequence>
<organism evidence="1 2">
    <name type="scientific">Sporosarcina limicola</name>
    <dbReference type="NCBI Taxonomy" id="34101"/>
    <lineage>
        <taxon>Bacteria</taxon>
        <taxon>Bacillati</taxon>
        <taxon>Bacillota</taxon>
        <taxon>Bacilli</taxon>
        <taxon>Bacillales</taxon>
        <taxon>Caryophanaceae</taxon>
        <taxon>Sporosarcina</taxon>
    </lineage>
</organism>
<reference evidence="1" key="1">
    <citation type="submission" date="2020-10" db="EMBL/GenBank/DDBJ databases">
        <title>Genomic Encyclopedia of Type Strains, Phase IV (KMG-IV): sequencing the most valuable type-strain genomes for metagenomic binning, comparative biology and taxonomic classification.</title>
        <authorList>
            <person name="Goeker M."/>
        </authorList>
    </citation>
    <scope>NUCLEOTIDE SEQUENCE</scope>
    <source>
        <strain evidence="1">DSM 13886</strain>
    </source>
</reference>
<accession>A0A927ME57</accession>
<dbReference type="AlphaFoldDB" id="A0A927ME57"/>
<proteinExistence type="predicted"/>